<evidence type="ECO:0000256" key="1">
    <source>
        <dbReference type="ARBA" id="ARBA00004418"/>
    </source>
</evidence>
<gene>
    <name evidence="3" type="ORF">I1A42_16395</name>
</gene>
<dbReference type="SUPFAM" id="SSF53850">
    <property type="entry name" value="Periplasmic binding protein-like II"/>
    <property type="match status" value="1"/>
</dbReference>
<dbReference type="PANTHER" id="PTHR43649">
    <property type="entry name" value="ARABINOSE-BINDING PROTEIN-RELATED"/>
    <property type="match status" value="1"/>
</dbReference>
<dbReference type="Proteomes" id="UP000597206">
    <property type="component" value="Unassembled WGS sequence"/>
</dbReference>
<dbReference type="CDD" id="cd13585">
    <property type="entry name" value="PBP2_TMBP_like"/>
    <property type="match status" value="1"/>
</dbReference>
<name>A0ABS0GHY2_9VIBR</name>
<dbReference type="RefSeq" id="WP_196124089.1">
    <property type="nucleotide sequence ID" value="NZ_JADPMR010000004.1"/>
</dbReference>
<comment type="similarity">
    <text evidence="2">Belongs to the bacterial solute-binding protein 1 family.</text>
</comment>
<proteinExistence type="inferred from homology"/>
<dbReference type="EMBL" id="JADPMR010000004">
    <property type="protein sequence ID" value="MBF9002049.1"/>
    <property type="molecule type" value="Genomic_DNA"/>
</dbReference>
<dbReference type="InterPro" id="IPR006059">
    <property type="entry name" value="SBP"/>
</dbReference>
<comment type="caution">
    <text evidence="3">The sequence shown here is derived from an EMBL/GenBank/DDBJ whole genome shotgun (WGS) entry which is preliminary data.</text>
</comment>
<reference evidence="3 4" key="1">
    <citation type="submission" date="2020-11" db="EMBL/GenBank/DDBJ databases">
        <title>Vibrio nitrifigilis sp. nov., a marine nitrogen-fixing bacterium isolated from the lagoon sediment of an islet inside an atoll.</title>
        <authorList>
            <person name="Wang L.-T."/>
            <person name="Shieh W.Y."/>
        </authorList>
    </citation>
    <scope>NUCLEOTIDE SEQUENCE [LARGE SCALE GENOMIC DNA]</scope>
    <source>
        <strain evidence="3 4">NFV-1</strain>
    </source>
</reference>
<evidence type="ECO:0000313" key="4">
    <source>
        <dbReference type="Proteomes" id="UP000597206"/>
    </source>
</evidence>
<evidence type="ECO:0000313" key="3">
    <source>
        <dbReference type="EMBL" id="MBF9002049.1"/>
    </source>
</evidence>
<dbReference type="Gene3D" id="3.40.190.10">
    <property type="entry name" value="Periplasmic binding protein-like II"/>
    <property type="match status" value="2"/>
</dbReference>
<sequence length="434" mass="48034">MLLKKTLLSAGIFLLSYNVTYAIDLNIASIDSGHIEVMKKLSADFEQANPDIKLHWHTFNEGSLRMRVISDIAAGGGHYDVMTIGMYETPIWAKRGWLSQLTPSASYQVNDLLPAVRDGLSYENKLYAAPFYGESSMLMYRKDLVSKAGFKIGDRPTWSKIEAIAKAVNDPQNNVYGICLRGKAGWGDSGAIISTIANSFGARWFDMNWNPQLTSAPWIKAVNFYVNLLKKYGPPTPEKNSFPELLSMTKEGKCAMWIDASVAASFLLDKKTSPHADQFAFAQSPYSVTPKGANWLWAWAFAVPNSTKKQEAAQRFINWATSKNYIELVASKYGWGSIPTGTRTSTYQNPHFLEVSGRFASSEMEAINSANPDDSTLEPSPYKGVQFVAIPEFVSIGGVMAQKVSQALQGQVSVESALESSQKFAEREIRRAGY</sequence>
<organism evidence="3 4">
    <name type="scientific">Vibrio nitrifigilis</name>
    <dbReference type="NCBI Taxonomy" id="2789781"/>
    <lineage>
        <taxon>Bacteria</taxon>
        <taxon>Pseudomonadati</taxon>
        <taxon>Pseudomonadota</taxon>
        <taxon>Gammaproteobacteria</taxon>
        <taxon>Vibrionales</taxon>
        <taxon>Vibrionaceae</taxon>
        <taxon>Vibrio</taxon>
    </lineage>
</organism>
<protein>
    <submittedName>
        <fullName evidence="3">Sugar ABC transporter substrate-binding protein</fullName>
    </submittedName>
</protein>
<accession>A0ABS0GHY2</accession>
<dbReference type="InterPro" id="IPR050490">
    <property type="entry name" value="Bact_solute-bd_prot1"/>
</dbReference>
<keyword evidence="4" id="KW-1185">Reference proteome</keyword>
<dbReference type="PANTHER" id="PTHR43649:SF12">
    <property type="entry name" value="DIACETYLCHITOBIOSE BINDING PROTEIN DASA"/>
    <property type="match status" value="1"/>
</dbReference>
<comment type="subcellular location">
    <subcellularLocation>
        <location evidence="1">Periplasm</location>
    </subcellularLocation>
</comment>
<evidence type="ECO:0000256" key="2">
    <source>
        <dbReference type="ARBA" id="ARBA00008520"/>
    </source>
</evidence>
<dbReference type="Pfam" id="PF01547">
    <property type="entry name" value="SBP_bac_1"/>
    <property type="match status" value="1"/>
</dbReference>